<evidence type="ECO:0000259" key="2">
    <source>
        <dbReference type="Pfam" id="PF07859"/>
    </source>
</evidence>
<feature type="domain" description="Alpha/beta hydrolase fold-3" evidence="2">
    <location>
        <begin position="85"/>
        <end position="293"/>
    </location>
</feature>
<dbReference type="RefSeq" id="WP_218472319.1">
    <property type="nucleotide sequence ID" value="NZ_BAABJN010000012.1"/>
</dbReference>
<dbReference type="PANTHER" id="PTHR48081:SF8">
    <property type="entry name" value="ALPHA_BETA HYDROLASE FOLD-3 DOMAIN-CONTAINING PROTEIN-RELATED"/>
    <property type="match status" value="1"/>
</dbReference>
<dbReference type="InterPro" id="IPR013094">
    <property type="entry name" value="AB_hydrolase_3"/>
</dbReference>
<reference evidence="3 4" key="1">
    <citation type="submission" date="2021-07" db="EMBL/GenBank/DDBJ databases">
        <title>Whole Genome Sequence of Nocardia Iowensis.</title>
        <authorList>
            <person name="Lamm A."/>
            <person name="Collins-Fairclough A.M."/>
            <person name="Bunk B."/>
            <person name="Sproer C."/>
        </authorList>
    </citation>
    <scope>NUCLEOTIDE SEQUENCE [LARGE SCALE GENOMIC DNA]</scope>
    <source>
        <strain evidence="3 4">NRRL 5646</strain>
    </source>
</reference>
<dbReference type="InterPro" id="IPR050300">
    <property type="entry name" value="GDXG_lipolytic_enzyme"/>
</dbReference>
<evidence type="ECO:0000313" key="4">
    <source>
        <dbReference type="Proteomes" id="UP000694257"/>
    </source>
</evidence>
<dbReference type="Pfam" id="PF07859">
    <property type="entry name" value="Abhydrolase_3"/>
    <property type="match status" value="1"/>
</dbReference>
<evidence type="ECO:0000313" key="3">
    <source>
        <dbReference type="EMBL" id="QXN91465.1"/>
    </source>
</evidence>
<sequence length="320" mass="33882">MPYAYDPELAPLAGLPELAPLDFADPSAARAAMRAAAAAAPPYEPSIPVQVTDTLIPGPPDAPKVRVRVYRPDGPDGAAGTLPALLFFHWGGLISGDLDSNHAVVLRLAERVGAVIVSVDYRLAPEHPFPSALDDGYAALSWTVHNADSLRIDPRRVGVVGDSAGGGLAAGLALLTRDRGGPALRCQSLNFPGLDDRLTSPSAQAFTDTPVLDRASAQHSWRHYLNGAGGPQDSGVSPYAAPARADDLSGLPPTFISVCEFDPFRDEDITYAHRLIQAGVPTELRHYPGTFHASTAVEFAAVSQRMIADQHAALRRALHD</sequence>
<evidence type="ECO:0000256" key="1">
    <source>
        <dbReference type="ARBA" id="ARBA00022801"/>
    </source>
</evidence>
<proteinExistence type="predicted"/>
<dbReference type="Proteomes" id="UP000694257">
    <property type="component" value="Chromosome"/>
</dbReference>
<dbReference type="GO" id="GO:0016787">
    <property type="term" value="F:hydrolase activity"/>
    <property type="evidence" value="ECO:0007669"/>
    <property type="project" value="UniProtKB-KW"/>
</dbReference>
<dbReference type="PANTHER" id="PTHR48081">
    <property type="entry name" value="AB HYDROLASE SUPERFAMILY PROTEIN C4A8.06C"/>
    <property type="match status" value="1"/>
</dbReference>
<dbReference type="EMBL" id="CP078145">
    <property type="protein sequence ID" value="QXN91465.1"/>
    <property type="molecule type" value="Genomic_DNA"/>
</dbReference>
<gene>
    <name evidence="3" type="ORF">KV110_40225</name>
</gene>
<protein>
    <submittedName>
        <fullName evidence="3">Alpha/beta hydrolase</fullName>
    </submittedName>
</protein>
<accession>A0ABX8RPA0</accession>
<keyword evidence="4" id="KW-1185">Reference proteome</keyword>
<organism evidence="3 4">
    <name type="scientific">Nocardia iowensis</name>
    <dbReference type="NCBI Taxonomy" id="204891"/>
    <lineage>
        <taxon>Bacteria</taxon>
        <taxon>Bacillati</taxon>
        <taxon>Actinomycetota</taxon>
        <taxon>Actinomycetes</taxon>
        <taxon>Mycobacteriales</taxon>
        <taxon>Nocardiaceae</taxon>
        <taxon>Nocardia</taxon>
    </lineage>
</organism>
<name>A0ABX8RPA0_NOCIO</name>
<keyword evidence="1 3" id="KW-0378">Hydrolase</keyword>